<dbReference type="PANTHER" id="PTHR43537">
    <property type="entry name" value="TRANSCRIPTIONAL REGULATOR, GNTR FAMILY"/>
    <property type="match status" value="1"/>
</dbReference>
<name>A0ABT4XQQ2_9RHOB</name>
<dbReference type="InterPro" id="IPR036390">
    <property type="entry name" value="WH_DNA-bd_sf"/>
</dbReference>
<dbReference type="PANTHER" id="PTHR43537:SF53">
    <property type="entry name" value="HTH-TYPE TRANSCRIPTIONAL REPRESSOR NANR"/>
    <property type="match status" value="1"/>
</dbReference>
<reference evidence="5 6" key="1">
    <citation type="submission" date="2023-01" db="EMBL/GenBank/DDBJ databases">
        <title>Thalassococcus onchidii sp. nov., isolated from a marine invertebrate from the South China Sea.</title>
        <authorList>
            <person name="Xu S."/>
            <person name="Liu Z."/>
            <person name="Xu Y."/>
        </authorList>
    </citation>
    <scope>NUCLEOTIDE SEQUENCE [LARGE SCALE GENOMIC DNA]</scope>
    <source>
        <strain evidence="5 6">KCTC 32084</strain>
    </source>
</reference>
<evidence type="ECO:0000259" key="4">
    <source>
        <dbReference type="PROSITE" id="PS50949"/>
    </source>
</evidence>
<dbReference type="Proteomes" id="UP001210720">
    <property type="component" value="Unassembled WGS sequence"/>
</dbReference>
<keyword evidence="3" id="KW-0804">Transcription</keyword>
<evidence type="ECO:0000256" key="2">
    <source>
        <dbReference type="ARBA" id="ARBA00023125"/>
    </source>
</evidence>
<keyword evidence="1" id="KW-0805">Transcription regulation</keyword>
<dbReference type="SMART" id="SM00345">
    <property type="entry name" value="HTH_GNTR"/>
    <property type="match status" value="1"/>
</dbReference>
<dbReference type="RefSeq" id="WP_271431640.1">
    <property type="nucleotide sequence ID" value="NZ_JAQIOY010000002.1"/>
</dbReference>
<dbReference type="EMBL" id="JAQIOY010000002">
    <property type="protein sequence ID" value="MDA7424279.1"/>
    <property type="molecule type" value="Genomic_DNA"/>
</dbReference>
<dbReference type="NCBIfam" id="NF003011">
    <property type="entry name" value="PRK03837.1"/>
    <property type="match status" value="1"/>
</dbReference>
<evidence type="ECO:0000313" key="6">
    <source>
        <dbReference type="Proteomes" id="UP001210720"/>
    </source>
</evidence>
<dbReference type="SUPFAM" id="SSF48008">
    <property type="entry name" value="GntR ligand-binding domain-like"/>
    <property type="match status" value="1"/>
</dbReference>
<dbReference type="Gene3D" id="1.20.120.530">
    <property type="entry name" value="GntR ligand-binding domain-like"/>
    <property type="match status" value="1"/>
</dbReference>
<organism evidence="5 6">
    <name type="scientific">Thalassococcus lentus</name>
    <dbReference type="NCBI Taxonomy" id="1210524"/>
    <lineage>
        <taxon>Bacteria</taxon>
        <taxon>Pseudomonadati</taxon>
        <taxon>Pseudomonadota</taxon>
        <taxon>Alphaproteobacteria</taxon>
        <taxon>Rhodobacterales</taxon>
        <taxon>Roseobacteraceae</taxon>
        <taxon>Thalassococcus</taxon>
    </lineage>
</organism>
<dbReference type="InterPro" id="IPR000524">
    <property type="entry name" value="Tscrpt_reg_HTH_GntR"/>
</dbReference>
<dbReference type="InterPro" id="IPR036388">
    <property type="entry name" value="WH-like_DNA-bd_sf"/>
</dbReference>
<keyword evidence="6" id="KW-1185">Reference proteome</keyword>
<evidence type="ECO:0000256" key="1">
    <source>
        <dbReference type="ARBA" id="ARBA00023015"/>
    </source>
</evidence>
<comment type="caution">
    <text evidence="5">The sequence shown here is derived from an EMBL/GenBank/DDBJ whole genome shotgun (WGS) entry which is preliminary data.</text>
</comment>
<dbReference type="InterPro" id="IPR008920">
    <property type="entry name" value="TF_FadR/GntR_C"/>
</dbReference>
<dbReference type="Gene3D" id="1.10.10.10">
    <property type="entry name" value="Winged helix-like DNA-binding domain superfamily/Winged helix DNA-binding domain"/>
    <property type="match status" value="1"/>
</dbReference>
<evidence type="ECO:0000256" key="3">
    <source>
        <dbReference type="ARBA" id="ARBA00023163"/>
    </source>
</evidence>
<keyword evidence="2" id="KW-0238">DNA-binding</keyword>
<proteinExistence type="predicted"/>
<evidence type="ECO:0000313" key="5">
    <source>
        <dbReference type="EMBL" id="MDA7424279.1"/>
    </source>
</evidence>
<gene>
    <name evidence="5" type="primary">nanR</name>
    <name evidence="5" type="ORF">PFY00_06040</name>
</gene>
<dbReference type="PROSITE" id="PS50949">
    <property type="entry name" value="HTH_GNTR"/>
    <property type="match status" value="1"/>
</dbReference>
<sequence>MSVEKDTNRRRKLSDEVRERLLELIKTEGLAPGDVIPSERALMAQFGVGRPVVREAMQSLQSAGLIDIRHGERPKVASPSMPALLGQLGESVRHSLVHSDTSLDDLKQARALFEAQMAGLAAANRTDRDIAALRDILGRQSDARENSAEFLRLDGAFHARIADMSGNAIFQGLSRSLFDWLAEFHTGLVRAEGHESVTVDEHGAILDAIDQGACALAGQRMSDHLNRANKQYRKPQTG</sequence>
<dbReference type="Pfam" id="PF00392">
    <property type="entry name" value="GntR"/>
    <property type="match status" value="1"/>
</dbReference>
<dbReference type="SMART" id="SM00895">
    <property type="entry name" value="FCD"/>
    <property type="match status" value="1"/>
</dbReference>
<dbReference type="CDD" id="cd07377">
    <property type="entry name" value="WHTH_GntR"/>
    <property type="match status" value="1"/>
</dbReference>
<feature type="domain" description="HTH gntR-type" evidence="4">
    <location>
        <begin position="11"/>
        <end position="79"/>
    </location>
</feature>
<dbReference type="PRINTS" id="PR00035">
    <property type="entry name" value="HTHGNTR"/>
</dbReference>
<accession>A0ABT4XQQ2</accession>
<dbReference type="SUPFAM" id="SSF46785">
    <property type="entry name" value="Winged helix' DNA-binding domain"/>
    <property type="match status" value="1"/>
</dbReference>
<dbReference type="Pfam" id="PF07729">
    <property type="entry name" value="FCD"/>
    <property type="match status" value="1"/>
</dbReference>
<dbReference type="InterPro" id="IPR011711">
    <property type="entry name" value="GntR_C"/>
</dbReference>
<protein>
    <submittedName>
        <fullName evidence="5">Transcriptional regulator NanR</fullName>
    </submittedName>
</protein>